<dbReference type="AlphaFoldDB" id="A0AAD2Y3S9"/>
<accession>A0AAD2Y3S9</accession>
<dbReference type="EMBL" id="AICQ01000052">
    <property type="protein sequence ID" value="EID18655.1"/>
    <property type="molecule type" value="Genomic_DNA"/>
</dbReference>
<name>A0AAD2Y3S9_STRCV</name>
<dbReference type="RefSeq" id="WP_006270646.1">
    <property type="nucleotide sequence ID" value="NZ_AICQ01000052.1"/>
</dbReference>
<reference evidence="1 2" key="1">
    <citation type="submission" date="2012-01" db="EMBL/GenBank/DDBJ databases">
        <authorList>
            <person name="Harkins D.M."/>
            <person name="Madupu R."/>
            <person name="Durkin A.S."/>
            <person name="Torralba M."/>
            <person name="Methe B."/>
            <person name="Sutton G.G."/>
            <person name="Nelson K.E."/>
        </authorList>
    </citation>
    <scope>NUCLEOTIDE SEQUENCE [LARGE SCALE GENOMIC DNA]</scope>
    <source>
        <strain evidence="1 2">SK53</strain>
    </source>
</reference>
<sequence length="244" mass="27808">MENPTDLFDEIQGQKVVNALMLGQRRYIDERLEKQRTMAVSDGYAWTRSNHIDDAFAKSEMFPYQLKRAGQAWGYLEFKADAEQYGNVLLIIKGKKRIESKFSEVQKSGTGYLFEYATINTPYLKRAGLVDQTDSSVLLGVQMELISDDMIQEIEEATSQSNIDNFFILTHEADSENNIVSVQVYMPDARNGKLHPIQDLSEYIANSPYTLANETYQNLPNFSELTETEEFGIIPGTAEQEQEN</sequence>
<comment type="caution">
    <text evidence="1">The sequence shown here is derived from an EMBL/GenBank/DDBJ whole genome shotgun (WGS) entry which is preliminary data.</text>
</comment>
<protein>
    <submittedName>
        <fullName evidence="1">Uncharacterized protein</fullName>
    </submittedName>
</protein>
<organism evidence="1 2">
    <name type="scientific">Streptococcus constellatus subsp. constellatus SK53</name>
    <dbReference type="NCBI Taxonomy" id="1095730"/>
    <lineage>
        <taxon>Bacteria</taxon>
        <taxon>Bacillati</taxon>
        <taxon>Bacillota</taxon>
        <taxon>Bacilli</taxon>
        <taxon>Lactobacillales</taxon>
        <taxon>Streptococcaceae</taxon>
        <taxon>Streptococcus</taxon>
        <taxon>Streptococcus anginosus group</taxon>
    </lineage>
</organism>
<dbReference type="GeneID" id="93848197"/>
<evidence type="ECO:0000313" key="2">
    <source>
        <dbReference type="Proteomes" id="UP000005070"/>
    </source>
</evidence>
<evidence type="ECO:0000313" key="1">
    <source>
        <dbReference type="EMBL" id="EID18655.1"/>
    </source>
</evidence>
<proteinExistence type="predicted"/>
<gene>
    <name evidence="1" type="ORF">HMPREF1044_1467</name>
</gene>
<dbReference type="Proteomes" id="UP000005070">
    <property type="component" value="Unassembled WGS sequence"/>
</dbReference>